<comment type="similarity">
    <text evidence="1 4">Belongs to the short-chain dehydrogenases/reductases (SDR) family.</text>
</comment>
<evidence type="ECO:0000256" key="1">
    <source>
        <dbReference type="ARBA" id="ARBA00006484"/>
    </source>
</evidence>
<keyword evidence="3" id="KW-0560">Oxidoreductase</keyword>
<dbReference type="PANTHER" id="PTHR43976">
    <property type="entry name" value="SHORT CHAIN DEHYDROGENASE"/>
    <property type="match status" value="1"/>
</dbReference>
<dbReference type="SMART" id="SM00822">
    <property type="entry name" value="PKS_KR"/>
    <property type="match status" value="1"/>
</dbReference>
<evidence type="ECO:0000256" key="2">
    <source>
        <dbReference type="ARBA" id="ARBA00022857"/>
    </source>
</evidence>
<dbReference type="PRINTS" id="PR00081">
    <property type="entry name" value="GDHRDH"/>
</dbReference>
<dbReference type="PRINTS" id="PR00080">
    <property type="entry name" value="SDRFAMILY"/>
</dbReference>
<feature type="domain" description="Ketoreductase" evidence="5">
    <location>
        <begin position="4"/>
        <end position="181"/>
    </location>
</feature>
<dbReference type="STRING" id="1441469.A0A1Q5Q7Z2"/>
<dbReference type="InterPro" id="IPR051911">
    <property type="entry name" value="SDR_oxidoreductase"/>
</dbReference>
<evidence type="ECO:0000259" key="5">
    <source>
        <dbReference type="SMART" id="SM00822"/>
    </source>
</evidence>
<dbReference type="RefSeq" id="XP_020116362.1">
    <property type="nucleotide sequence ID" value="XM_020263443.1"/>
</dbReference>
<dbReference type="GO" id="GO:0016491">
    <property type="term" value="F:oxidoreductase activity"/>
    <property type="evidence" value="ECO:0007669"/>
    <property type="project" value="UniProtKB-KW"/>
</dbReference>
<evidence type="ECO:0000313" key="6">
    <source>
        <dbReference type="EMBL" id="OKL56241.1"/>
    </source>
</evidence>
<organism evidence="6 7">
    <name type="scientific">Talaromyces atroroseus</name>
    <dbReference type="NCBI Taxonomy" id="1441469"/>
    <lineage>
        <taxon>Eukaryota</taxon>
        <taxon>Fungi</taxon>
        <taxon>Dikarya</taxon>
        <taxon>Ascomycota</taxon>
        <taxon>Pezizomycotina</taxon>
        <taxon>Eurotiomycetes</taxon>
        <taxon>Eurotiomycetidae</taxon>
        <taxon>Eurotiales</taxon>
        <taxon>Trichocomaceae</taxon>
        <taxon>Talaromyces</taxon>
        <taxon>Talaromyces sect. Trachyspermi</taxon>
    </lineage>
</organism>
<comment type="caution">
    <text evidence="6">The sequence shown here is derived from an EMBL/GenBank/DDBJ whole genome shotgun (WGS) entry which is preliminary data.</text>
</comment>
<dbReference type="InterPro" id="IPR002347">
    <property type="entry name" value="SDR_fam"/>
</dbReference>
<dbReference type="InterPro" id="IPR036291">
    <property type="entry name" value="NAD(P)-bd_dom_sf"/>
</dbReference>
<evidence type="ECO:0000256" key="4">
    <source>
        <dbReference type="RuleBase" id="RU000363"/>
    </source>
</evidence>
<dbReference type="InterPro" id="IPR020904">
    <property type="entry name" value="Sc_DH/Rdtase_CS"/>
</dbReference>
<keyword evidence="2" id="KW-0521">NADP</keyword>
<gene>
    <name evidence="6" type="ORF">UA08_08543</name>
</gene>
<keyword evidence="7" id="KW-1185">Reference proteome</keyword>
<dbReference type="SUPFAM" id="SSF51735">
    <property type="entry name" value="NAD(P)-binding Rossmann-fold domains"/>
    <property type="match status" value="1"/>
</dbReference>
<sequence length="286" mass="30243">MASQLWLITGASSGFGALMAEVALKAGHRVLATARNPTKAAQDYPQVAALGGKWLQLDVTSQQAKHRVEESIKDNGGKVDVVINNAGYGLLGSIEDISEDELDTQFQTNVYGLVRVTKAVLPFMRAQRSGIIVNIGSVAGFVGGPAGGAYSMSKFAVEGLSESLSAELKPFNIRVLLVEPGAFRTSFIGSHRTPAAGMTKDYEGTPLAAALGFFNGFAGKQPGDPAKAVQRILEVIQSQGLGQGKEHLLRLPLGTDCFPRVVAKVDSLKAELEEMRELALSTAVDS</sequence>
<dbReference type="CDD" id="cd05374">
    <property type="entry name" value="17beta-HSD-like_SDR_c"/>
    <property type="match status" value="1"/>
</dbReference>
<dbReference type="OrthoDB" id="1274115at2759"/>
<dbReference type="PANTHER" id="PTHR43976:SF16">
    <property type="entry name" value="SHORT-CHAIN DEHYDROGENASE_REDUCTASE FAMILY PROTEIN"/>
    <property type="match status" value="1"/>
</dbReference>
<dbReference type="Proteomes" id="UP000214365">
    <property type="component" value="Unassembled WGS sequence"/>
</dbReference>
<dbReference type="Gene3D" id="3.40.50.720">
    <property type="entry name" value="NAD(P)-binding Rossmann-like Domain"/>
    <property type="match status" value="1"/>
</dbReference>
<dbReference type="InterPro" id="IPR057326">
    <property type="entry name" value="KR_dom"/>
</dbReference>
<dbReference type="AlphaFoldDB" id="A0A1Q5Q7Z2"/>
<name>A0A1Q5Q7Z2_TALAT</name>
<evidence type="ECO:0000256" key="3">
    <source>
        <dbReference type="ARBA" id="ARBA00023002"/>
    </source>
</evidence>
<reference evidence="6 7" key="1">
    <citation type="submission" date="2015-06" db="EMBL/GenBank/DDBJ databases">
        <title>Talaromyces atroroseus IBT 11181 draft genome.</title>
        <authorList>
            <person name="Rasmussen K.B."/>
            <person name="Rasmussen S."/>
            <person name="Petersen B."/>
            <person name="Sicheritz-Ponten T."/>
            <person name="Mortensen U.H."/>
            <person name="Thrane U."/>
        </authorList>
    </citation>
    <scope>NUCLEOTIDE SEQUENCE [LARGE SCALE GENOMIC DNA]</scope>
    <source>
        <strain evidence="6 7">IBT 11181</strain>
    </source>
</reference>
<dbReference type="GeneID" id="31008299"/>
<proteinExistence type="inferred from homology"/>
<dbReference type="Pfam" id="PF00106">
    <property type="entry name" value="adh_short"/>
    <property type="match status" value="1"/>
</dbReference>
<accession>A0A1Q5Q7Z2</accession>
<evidence type="ECO:0000313" key="7">
    <source>
        <dbReference type="Proteomes" id="UP000214365"/>
    </source>
</evidence>
<protein>
    <recommendedName>
        <fullName evidence="5">Ketoreductase domain-containing protein</fullName>
    </recommendedName>
</protein>
<dbReference type="EMBL" id="LFMY01000015">
    <property type="protein sequence ID" value="OKL56241.1"/>
    <property type="molecule type" value="Genomic_DNA"/>
</dbReference>
<dbReference type="PROSITE" id="PS00061">
    <property type="entry name" value="ADH_SHORT"/>
    <property type="match status" value="1"/>
</dbReference>